<dbReference type="GO" id="GO:0005524">
    <property type="term" value="F:ATP binding"/>
    <property type="evidence" value="ECO:0007669"/>
    <property type="project" value="UniProtKB-KW"/>
</dbReference>
<evidence type="ECO:0000256" key="6">
    <source>
        <dbReference type="ARBA" id="ARBA00022840"/>
    </source>
</evidence>
<keyword evidence="4" id="KW-0677">Repeat</keyword>
<dbReference type="PANTHER" id="PTHR43790">
    <property type="entry name" value="CARBOHYDRATE TRANSPORT ATP-BINDING PROTEIN MG119-RELATED"/>
    <property type="match status" value="1"/>
</dbReference>
<dbReference type="SMART" id="SM00382">
    <property type="entry name" value="AAA"/>
    <property type="match status" value="1"/>
</dbReference>
<dbReference type="InterPro" id="IPR003593">
    <property type="entry name" value="AAA+_ATPase"/>
</dbReference>
<feature type="domain" description="ABC transporter" evidence="9">
    <location>
        <begin position="252"/>
        <end position="495"/>
    </location>
</feature>
<keyword evidence="5" id="KW-0547">Nucleotide-binding</keyword>
<evidence type="ECO:0000259" key="9">
    <source>
        <dbReference type="PROSITE" id="PS50893"/>
    </source>
</evidence>
<protein>
    <submittedName>
        <fullName evidence="10">ABC-type sugar transport system, ATPase component</fullName>
    </submittedName>
</protein>
<accession>G8QU78</accession>
<sequence length="501" mass="55088">MPSSFLRMEGIYKDFTGVKALKNVDFEIQTGEIHCLAGENGCGKSTLIKIISGAHEASGGKIFIEGSEIHKLSPIVSIKKGIQVIYQDFAVFPNLTVSENIAMNKALMTDQKTMNWKKARSLALEAMEKIGAHMDPDMLVERLSVSNKQMVAICRAIINDAKLLILDEPTTALTFREVEMLYDVLRNLKRKGMAVVIVNHKLDEIYEIADRLTILRNGENVATGKIGEFDRNRFIQCMTGREIVDSLYEPAPSDEKILQVEHLALHGAFEDVSFILNKGDVLGITGLLGSGRSEVGDALFGISPADSGTIKLNGKEITIKSIHDATKHRIGYVPEDRLTQGLFLTRSIRDNTVAASISKYLKKGRIDTAELDEVAKHWIKKIGCVASCTEAPIKTLSGGNAQKMVIAKWMNTEPDLLILNGPTVGVDIGSKFDIHTILHELAASGVGIIIISDDLSELYYNCNKLVIMNQGKSSGLFETKTLSEEQLSTLLHGDITEMKNE</sequence>
<dbReference type="RefSeq" id="WP_014268897.1">
    <property type="nucleotide sequence ID" value="NC_016633.1"/>
</dbReference>
<dbReference type="PROSITE" id="PS00211">
    <property type="entry name" value="ABC_TRANSPORTER_1"/>
    <property type="match status" value="1"/>
</dbReference>
<dbReference type="CDD" id="cd03216">
    <property type="entry name" value="ABC_Carb_Monos_I"/>
    <property type="match status" value="1"/>
</dbReference>
<keyword evidence="7" id="KW-1278">Translocase</keyword>
<dbReference type="OrthoDB" id="9771863at2"/>
<dbReference type="eggNOG" id="COG1129">
    <property type="taxonomic scope" value="Bacteria"/>
</dbReference>
<dbReference type="Pfam" id="PF00005">
    <property type="entry name" value="ABC_tran"/>
    <property type="match status" value="2"/>
</dbReference>
<gene>
    <name evidence="10" type="ordered locus">SpiGrapes_0184</name>
</gene>
<evidence type="ECO:0000256" key="7">
    <source>
        <dbReference type="ARBA" id="ARBA00022967"/>
    </source>
</evidence>
<keyword evidence="2" id="KW-1003">Cell membrane</keyword>
<dbReference type="KEGG" id="sgp:SpiGrapes_0184"/>
<dbReference type="HOGENOM" id="CLU_000604_92_3_12"/>
<reference evidence="10 11" key="1">
    <citation type="submission" date="2011-11" db="EMBL/GenBank/DDBJ databases">
        <title>Complete sequence of Spirochaeta sp. grapes.</title>
        <authorList>
            <consortium name="US DOE Joint Genome Institute"/>
            <person name="Lucas S."/>
            <person name="Han J."/>
            <person name="Lapidus A."/>
            <person name="Cheng J.-F."/>
            <person name="Goodwin L."/>
            <person name="Pitluck S."/>
            <person name="Peters L."/>
            <person name="Ovchinnikova G."/>
            <person name="Munk A.C."/>
            <person name="Detter J.C."/>
            <person name="Han C."/>
            <person name="Tapia R."/>
            <person name="Land M."/>
            <person name="Hauser L."/>
            <person name="Kyrpides N."/>
            <person name="Ivanova N."/>
            <person name="Pagani I."/>
            <person name="Ritalahtilisa K."/>
            <person name="Loeffler F."/>
            <person name="Woyke T."/>
        </authorList>
    </citation>
    <scope>NUCLEOTIDE SEQUENCE [LARGE SCALE GENOMIC DNA]</scope>
    <source>
        <strain evidence="11">ATCC BAA-1885 / DSM 22778 / Grapes</strain>
    </source>
</reference>
<evidence type="ECO:0000256" key="8">
    <source>
        <dbReference type="ARBA" id="ARBA00023136"/>
    </source>
</evidence>
<evidence type="ECO:0000256" key="5">
    <source>
        <dbReference type="ARBA" id="ARBA00022741"/>
    </source>
</evidence>
<dbReference type="InterPro" id="IPR017871">
    <property type="entry name" value="ABC_transporter-like_CS"/>
</dbReference>
<keyword evidence="6" id="KW-0067">ATP-binding</keyword>
<dbReference type="CDD" id="cd03215">
    <property type="entry name" value="ABC_Carb_Monos_II"/>
    <property type="match status" value="1"/>
</dbReference>
<dbReference type="STRING" id="158190.SpiGrapes_0184"/>
<evidence type="ECO:0000256" key="4">
    <source>
        <dbReference type="ARBA" id="ARBA00022737"/>
    </source>
</evidence>
<feature type="domain" description="ABC transporter" evidence="9">
    <location>
        <begin position="6"/>
        <end position="242"/>
    </location>
</feature>
<proteinExistence type="predicted"/>
<keyword evidence="1" id="KW-0813">Transport</keyword>
<dbReference type="InterPro" id="IPR050107">
    <property type="entry name" value="ABC_carbohydrate_import_ATPase"/>
</dbReference>
<dbReference type="SUPFAM" id="SSF52540">
    <property type="entry name" value="P-loop containing nucleoside triphosphate hydrolases"/>
    <property type="match status" value="2"/>
</dbReference>
<dbReference type="InterPro" id="IPR027417">
    <property type="entry name" value="P-loop_NTPase"/>
</dbReference>
<evidence type="ECO:0000256" key="3">
    <source>
        <dbReference type="ARBA" id="ARBA00022597"/>
    </source>
</evidence>
<evidence type="ECO:0000313" key="10">
    <source>
        <dbReference type="EMBL" id="AEV28048.1"/>
    </source>
</evidence>
<dbReference type="Gene3D" id="3.40.50.300">
    <property type="entry name" value="P-loop containing nucleotide triphosphate hydrolases"/>
    <property type="match status" value="2"/>
</dbReference>
<evidence type="ECO:0000256" key="2">
    <source>
        <dbReference type="ARBA" id="ARBA00022475"/>
    </source>
</evidence>
<dbReference type="AlphaFoldDB" id="G8QU78"/>
<dbReference type="Proteomes" id="UP000005632">
    <property type="component" value="Chromosome"/>
</dbReference>
<dbReference type="InterPro" id="IPR003439">
    <property type="entry name" value="ABC_transporter-like_ATP-bd"/>
</dbReference>
<evidence type="ECO:0000313" key="11">
    <source>
        <dbReference type="Proteomes" id="UP000005632"/>
    </source>
</evidence>
<name>G8QU78_SPHPG</name>
<dbReference type="EMBL" id="CP003155">
    <property type="protein sequence ID" value="AEV28048.1"/>
    <property type="molecule type" value="Genomic_DNA"/>
</dbReference>
<dbReference type="PANTHER" id="PTHR43790:SF1">
    <property type="entry name" value="XYLOSE IMPORT ATP-BINDING PROTEIN XYLG"/>
    <property type="match status" value="1"/>
</dbReference>
<keyword evidence="8" id="KW-0472">Membrane</keyword>
<keyword evidence="3 10" id="KW-0762">Sugar transport</keyword>
<dbReference type="PROSITE" id="PS50893">
    <property type="entry name" value="ABC_TRANSPORTER_2"/>
    <property type="match status" value="2"/>
</dbReference>
<evidence type="ECO:0000256" key="1">
    <source>
        <dbReference type="ARBA" id="ARBA00022448"/>
    </source>
</evidence>
<organism evidence="10 11">
    <name type="scientific">Sphaerochaeta pleomorpha (strain ATCC BAA-1885 / DSM 22778 / Grapes)</name>
    <dbReference type="NCBI Taxonomy" id="158190"/>
    <lineage>
        <taxon>Bacteria</taxon>
        <taxon>Pseudomonadati</taxon>
        <taxon>Spirochaetota</taxon>
        <taxon>Spirochaetia</taxon>
        <taxon>Spirochaetales</taxon>
        <taxon>Sphaerochaetaceae</taxon>
        <taxon>Sphaerochaeta</taxon>
    </lineage>
</organism>
<dbReference type="GO" id="GO:0016887">
    <property type="term" value="F:ATP hydrolysis activity"/>
    <property type="evidence" value="ECO:0007669"/>
    <property type="project" value="InterPro"/>
</dbReference>
<keyword evidence="11" id="KW-1185">Reference proteome</keyword>